<proteinExistence type="inferred from homology"/>
<dbReference type="HAMAP" id="MF_01186">
    <property type="entry name" value="LPS_assembly_LptE"/>
    <property type="match status" value="1"/>
</dbReference>
<organism evidence="8 9">
    <name type="scientific">Amphritea atlantica</name>
    <dbReference type="NCBI Taxonomy" id="355243"/>
    <lineage>
        <taxon>Bacteria</taxon>
        <taxon>Pseudomonadati</taxon>
        <taxon>Pseudomonadota</taxon>
        <taxon>Gammaproteobacteria</taxon>
        <taxon>Oceanospirillales</taxon>
        <taxon>Oceanospirillaceae</taxon>
        <taxon>Amphritea</taxon>
    </lineage>
</organism>
<dbReference type="RefSeq" id="WP_175483621.1">
    <property type="nucleotide sequence ID" value="NZ_AP025284.1"/>
</dbReference>
<dbReference type="Proteomes" id="UP000198749">
    <property type="component" value="Unassembled WGS sequence"/>
</dbReference>
<keyword evidence="4 6" id="KW-0998">Cell outer membrane</keyword>
<protein>
    <recommendedName>
        <fullName evidence="6">LPS-assembly lipoprotein LptE</fullName>
    </recommendedName>
</protein>
<comment type="function">
    <text evidence="6">Together with LptD, is involved in the assembly of lipopolysaccharide (LPS) at the surface of the outer membrane. Required for the proper assembly of LptD. Binds LPS and may serve as the LPS recognition site at the outer membrane.</text>
</comment>
<name>A0A1H9LYR6_9GAMM</name>
<dbReference type="InterPro" id="IPR007485">
    <property type="entry name" value="LPS_assembly_LptE"/>
</dbReference>
<keyword evidence="1 6" id="KW-0732">Signal</keyword>
<feature type="signal peptide" evidence="7">
    <location>
        <begin position="1"/>
        <end position="23"/>
    </location>
</feature>
<sequence>MKRCRNRFSAVILLTACCLLLSACGFHLRGSADIAEPLRQLTLITPERSRSQLEPVLRRLLEANGIAVNAGAGYLLQIISEKRSRREATLGANADIDEYELSTKVNFIVKDPQGNPVLQRTLLAERTYDYDSDKETASSAQEAQLYIEMDQQLANQILRLYANLKPATP</sequence>
<dbReference type="AlphaFoldDB" id="A0A1H9LYR6"/>
<evidence type="ECO:0000256" key="5">
    <source>
        <dbReference type="ARBA" id="ARBA00023288"/>
    </source>
</evidence>
<feature type="chain" id="PRO_5011469031" description="LPS-assembly lipoprotein LptE" evidence="7">
    <location>
        <begin position="24"/>
        <end position="169"/>
    </location>
</feature>
<dbReference type="Gene3D" id="3.30.160.150">
    <property type="entry name" value="Lipoprotein like domain"/>
    <property type="match status" value="1"/>
</dbReference>
<evidence type="ECO:0000256" key="2">
    <source>
        <dbReference type="ARBA" id="ARBA00023136"/>
    </source>
</evidence>
<dbReference type="PANTHER" id="PTHR38098:SF1">
    <property type="entry name" value="LPS-ASSEMBLY LIPOPROTEIN LPTE"/>
    <property type="match status" value="1"/>
</dbReference>
<evidence type="ECO:0000256" key="7">
    <source>
        <dbReference type="SAM" id="SignalP"/>
    </source>
</evidence>
<dbReference type="PROSITE" id="PS51257">
    <property type="entry name" value="PROKAR_LIPOPROTEIN"/>
    <property type="match status" value="1"/>
</dbReference>
<dbReference type="GO" id="GO:1990351">
    <property type="term" value="C:transporter complex"/>
    <property type="evidence" value="ECO:0007669"/>
    <property type="project" value="TreeGrafter"/>
</dbReference>
<gene>
    <name evidence="6" type="primary">lptE</name>
    <name evidence="8" type="ORF">SAMN03080615_04172</name>
</gene>
<dbReference type="PANTHER" id="PTHR38098">
    <property type="entry name" value="LPS-ASSEMBLY LIPOPROTEIN LPTE"/>
    <property type="match status" value="1"/>
</dbReference>
<dbReference type="Pfam" id="PF04390">
    <property type="entry name" value="LptE"/>
    <property type="match status" value="1"/>
</dbReference>
<reference evidence="9" key="1">
    <citation type="submission" date="2016-10" db="EMBL/GenBank/DDBJ databases">
        <authorList>
            <person name="Varghese N."/>
            <person name="Submissions S."/>
        </authorList>
    </citation>
    <scope>NUCLEOTIDE SEQUENCE [LARGE SCALE GENOMIC DNA]</scope>
    <source>
        <strain evidence="9">DSM 18887</strain>
    </source>
</reference>
<dbReference type="STRING" id="355243.SAMN03080615_04172"/>
<evidence type="ECO:0000256" key="6">
    <source>
        <dbReference type="HAMAP-Rule" id="MF_01186"/>
    </source>
</evidence>
<dbReference type="EMBL" id="FOGB01000020">
    <property type="protein sequence ID" value="SER16552.1"/>
    <property type="molecule type" value="Genomic_DNA"/>
</dbReference>
<dbReference type="GO" id="GO:0009279">
    <property type="term" value="C:cell outer membrane"/>
    <property type="evidence" value="ECO:0007669"/>
    <property type="project" value="UniProtKB-SubCell"/>
</dbReference>
<dbReference type="GO" id="GO:0001530">
    <property type="term" value="F:lipopolysaccharide binding"/>
    <property type="evidence" value="ECO:0007669"/>
    <property type="project" value="TreeGrafter"/>
</dbReference>
<comment type="subunit">
    <text evidence="6">Component of the lipopolysaccharide transport and assembly complex. Interacts with LptD.</text>
</comment>
<keyword evidence="3 6" id="KW-0564">Palmitate</keyword>
<dbReference type="GO" id="GO:0043165">
    <property type="term" value="P:Gram-negative-bacterium-type cell outer membrane assembly"/>
    <property type="evidence" value="ECO:0007669"/>
    <property type="project" value="UniProtKB-UniRule"/>
</dbReference>
<evidence type="ECO:0000256" key="3">
    <source>
        <dbReference type="ARBA" id="ARBA00023139"/>
    </source>
</evidence>
<keyword evidence="5 6" id="KW-0449">Lipoprotein</keyword>
<comment type="subcellular location">
    <subcellularLocation>
        <location evidence="6">Cell outer membrane</location>
        <topology evidence="6">Lipid-anchor</topology>
    </subcellularLocation>
</comment>
<evidence type="ECO:0000313" key="8">
    <source>
        <dbReference type="EMBL" id="SER16552.1"/>
    </source>
</evidence>
<evidence type="ECO:0000313" key="9">
    <source>
        <dbReference type="Proteomes" id="UP000198749"/>
    </source>
</evidence>
<dbReference type="GO" id="GO:0015920">
    <property type="term" value="P:lipopolysaccharide transport"/>
    <property type="evidence" value="ECO:0007669"/>
    <property type="project" value="TreeGrafter"/>
</dbReference>
<evidence type="ECO:0000256" key="4">
    <source>
        <dbReference type="ARBA" id="ARBA00023237"/>
    </source>
</evidence>
<keyword evidence="9" id="KW-1185">Reference proteome</keyword>
<evidence type="ECO:0000256" key="1">
    <source>
        <dbReference type="ARBA" id="ARBA00022729"/>
    </source>
</evidence>
<comment type="similarity">
    <text evidence="6">Belongs to the LptE lipoprotein family.</text>
</comment>
<keyword evidence="2 6" id="KW-0472">Membrane</keyword>
<accession>A0A1H9LYR6</accession>